<evidence type="ECO:0000313" key="1">
    <source>
        <dbReference type="EMBL" id="ARF12830.1"/>
    </source>
</evidence>
<sequence>MMNILNFDLITQTDAYHLHEDEKKFRIADGLELHFIEIPKLLAHWYDEKLDPWSDVLARWLLLLSIVDQRKQHIYEDIYKELEAIAMTDKHLQEAFSSWNEMSLNSEERLAYEVRLKQVLDQEAAVNEAKWRLEVAEKRATERGIEQGIEQGKTEEKEHIARKLLLKDLDIELVVETTGLSLERVQEMKAELGL</sequence>
<dbReference type="PANTHER" id="PTHR41317:SF1">
    <property type="entry name" value="PD-(D_E)XK NUCLEASE FAMILY TRANSPOSASE"/>
    <property type="match status" value="1"/>
</dbReference>
<protein>
    <recommendedName>
        <fullName evidence="3">PD-(D/E)XK nuclease family transposase</fullName>
    </recommendedName>
</protein>
<name>A0ABM6JRL9_SPOUR</name>
<evidence type="ECO:0008006" key="3">
    <source>
        <dbReference type="Google" id="ProtNLM"/>
    </source>
</evidence>
<organism evidence="1 2">
    <name type="scientific">Sporosarcina ureae</name>
    <dbReference type="NCBI Taxonomy" id="1571"/>
    <lineage>
        <taxon>Bacteria</taxon>
        <taxon>Bacillati</taxon>
        <taxon>Bacillota</taxon>
        <taxon>Bacilli</taxon>
        <taxon>Bacillales</taxon>
        <taxon>Caryophanaceae</taxon>
        <taxon>Sporosarcina</taxon>
    </lineage>
</organism>
<accession>A0ABM6JRL9</accession>
<dbReference type="NCBIfam" id="TIGR01784">
    <property type="entry name" value="T_den_put_tspse"/>
    <property type="match status" value="1"/>
</dbReference>
<dbReference type="InterPro" id="IPR010106">
    <property type="entry name" value="RpnA"/>
</dbReference>
<dbReference type="EMBL" id="CP015108">
    <property type="protein sequence ID" value="ARF12830.1"/>
    <property type="molecule type" value="Genomic_DNA"/>
</dbReference>
<reference evidence="1 2" key="1">
    <citation type="submission" date="2016-04" db="EMBL/GenBank/DDBJ databases">
        <title>Comparative Genomics and Epigenetics of Sporosarcina ureae.</title>
        <authorList>
            <person name="Oliver A.S."/>
            <person name="Cooper K.K."/>
        </authorList>
    </citation>
    <scope>NUCLEOTIDE SEQUENCE [LARGE SCALE GENOMIC DNA]</scope>
    <source>
        <strain evidence="1 2">S204</strain>
    </source>
</reference>
<gene>
    <name evidence="1" type="ORF">SporoS204_00770</name>
</gene>
<dbReference type="PANTHER" id="PTHR41317">
    <property type="entry name" value="PD-(D_E)XK NUCLEASE FAMILY TRANSPOSASE"/>
    <property type="match status" value="1"/>
</dbReference>
<keyword evidence="2" id="KW-1185">Reference proteome</keyword>
<evidence type="ECO:0000313" key="2">
    <source>
        <dbReference type="Proteomes" id="UP000192486"/>
    </source>
</evidence>
<proteinExistence type="predicted"/>
<dbReference type="Proteomes" id="UP000192486">
    <property type="component" value="Chromosome"/>
</dbReference>
<dbReference type="Pfam" id="PF12784">
    <property type="entry name" value="PDDEXK_2"/>
    <property type="match status" value="1"/>
</dbReference>